<dbReference type="OrthoDB" id="550520at2759"/>
<organism evidence="1 2">
    <name type="scientific">Apostasia shenzhenica</name>
    <dbReference type="NCBI Taxonomy" id="1088818"/>
    <lineage>
        <taxon>Eukaryota</taxon>
        <taxon>Viridiplantae</taxon>
        <taxon>Streptophyta</taxon>
        <taxon>Embryophyta</taxon>
        <taxon>Tracheophyta</taxon>
        <taxon>Spermatophyta</taxon>
        <taxon>Magnoliopsida</taxon>
        <taxon>Liliopsida</taxon>
        <taxon>Asparagales</taxon>
        <taxon>Orchidaceae</taxon>
        <taxon>Apostasioideae</taxon>
        <taxon>Apostasia</taxon>
    </lineage>
</organism>
<dbReference type="InterPro" id="IPR023346">
    <property type="entry name" value="Lysozyme-like_dom_sf"/>
</dbReference>
<dbReference type="SUPFAM" id="SSF53955">
    <property type="entry name" value="Lysozyme-like"/>
    <property type="match status" value="1"/>
</dbReference>
<gene>
    <name evidence="1" type="ORF">AXF42_Ash005094</name>
</gene>
<evidence type="ECO:0000313" key="2">
    <source>
        <dbReference type="Proteomes" id="UP000236161"/>
    </source>
</evidence>
<dbReference type="EMBL" id="KZ451906">
    <property type="protein sequence ID" value="PKA64082.1"/>
    <property type="molecule type" value="Genomic_DNA"/>
</dbReference>
<protein>
    <recommendedName>
        <fullName evidence="3">Transglycosylase SLT domain-containing protein</fullName>
    </recommendedName>
</protein>
<proteinExistence type="predicted"/>
<accession>A0A2I0B8F4</accession>
<evidence type="ECO:0008006" key="3">
    <source>
        <dbReference type="Google" id="ProtNLM"/>
    </source>
</evidence>
<dbReference type="AlphaFoldDB" id="A0A2I0B8F4"/>
<sequence length="184" mass="21543">MDELWENCDVWKEWAKSGEQRGSVRFSQDSDKRPYLSRLEVKVITEIIVRRYFNERLKPEALAALAEICSMRFVTGLRSRTGLMGIDYPTAIWLYRDLGFRAYEVNSVEDLYNPFVSMYFGAAYYSWLAEYEGRERSREFIVQAYLGGPENVSLQETGSFLKKFQEALQYYQDPKKKVGICSIL</sequence>
<evidence type="ECO:0000313" key="1">
    <source>
        <dbReference type="EMBL" id="PKA64082.1"/>
    </source>
</evidence>
<keyword evidence="2" id="KW-1185">Reference proteome</keyword>
<reference evidence="1 2" key="1">
    <citation type="journal article" date="2017" name="Nature">
        <title>The Apostasia genome and the evolution of orchids.</title>
        <authorList>
            <person name="Zhang G.Q."/>
            <person name="Liu K.W."/>
            <person name="Li Z."/>
            <person name="Lohaus R."/>
            <person name="Hsiao Y.Y."/>
            <person name="Niu S.C."/>
            <person name="Wang J.Y."/>
            <person name="Lin Y.C."/>
            <person name="Xu Q."/>
            <person name="Chen L.J."/>
            <person name="Yoshida K."/>
            <person name="Fujiwara S."/>
            <person name="Wang Z.W."/>
            <person name="Zhang Y.Q."/>
            <person name="Mitsuda N."/>
            <person name="Wang M."/>
            <person name="Liu G.H."/>
            <person name="Pecoraro L."/>
            <person name="Huang H.X."/>
            <person name="Xiao X.J."/>
            <person name="Lin M."/>
            <person name="Wu X.Y."/>
            <person name="Wu W.L."/>
            <person name="Chen Y.Y."/>
            <person name="Chang S.B."/>
            <person name="Sakamoto S."/>
            <person name="Ohme-Takagi M."/>
            <person name="Yagi M."/>
            <person name="Zeng S.J."/>
            <person name="Shen C.Y."/>
            <person name="Yeh C.M."/>
            <person name="Luo Y.B."/>
            <person name="Tsai W.C."/>
            <person name="Van de Peer Y."/>
            <person name="Liu Z.J."/>
        </authorList>
    </citation>
    <scope>NUCLEOTIDE SEQUENCE [LARGE SCALE GENOMIC DNA]</scope>
    <source>
        <strain evidence="2">cv. Shenzhen</strain>
        <tissue evidence="1">Stem</tissue>
    </source>
</reference>
<dbReference type="CDD" id="cd00254">
    <property type="entry name" value="LT-like"/>
    <property type="match status" value="1"/>
</dbReference>
<dbReference type="Proteomes" id="UP000236161">
    <property type="component" value="Unassembled WGS sequence"/>
</dbReference>
<name>A0A2I0B8F4_9ASPA</name>
<dbReference type="PANTHER" id="PTHR37179:SF1">
    <property type="entry name" value="TRANSGLYCOSYLASE"/>
    <property type="match status" value="1"/>
</dbReference>
<dbReference type="PANTHER" id="PTHR37179">
    <property type="entry name" value="TRANSGLYCOSYLASE"/>
    <property type="match status" value="1"/>
</dbReference>
<dbReference type="Gene3D" id="1.10.530.10">
    <property type="match status" value="1"/>
</dbReference>